<proteinExistence type="predicted"/>
<sequence length="239" mass="25950">MIQDRSRFDLPLYSVAEAGRHLGVPTSTFANWAYGYTRHAPGRAPVHGEPIVTVLPRQRHGTSVVPFIGLAEGMILAAIRAAGVPLQRIRPALARLSEQLGIEHVLASRALYTDGAEVLYDFAESQGDTPEARGARELVVVRNGQRVFGEIVESYLRLVEFASDGYPRLIRLPRYEPGSVIVDPHRGFGQPIFTHGGARIEDALGRFHAGEALAEVAEEFGVPLPDLEGAVRVASKIAA</sequence>
<dbReference type="Pfam" id="PF21321">
    <property type="entry name" value="HTH_66"/>
    <property type="match status" value="1"/>
</dbReference>
<protein>
    <recommendedName>
        <fullName evidence="1">Putative antitoxin VapB45-like DNA-binding HTH domain-containing protein</fullName>
    </recommendedName>
</protein>
<name>A0A1C3P547_9ACTN</name>
<evidence type="ECO:0000313" key="2">
    <source>
        <dbReference type="EMBL" id="SBW24880.1"/>
    </source>
</evidence>
<organism evidence="2 3">
    <name type="scientific">Candidatus Protofrankia californiensis</name>
    <dbReference type="NCBI Taxonomy" id="1839754"/>
    <lineage>
        <taxon>Bacteria</taxon>
        <taxon>Bacillati</taxon>
        <taxon>Actinomycetota</taxon>
        <taxon>Actinomycetes</taxon>
        <taxon>Frankiales</taxon>
        <taxon>Frankiaceae</taxon>
        <taxon>Protofrankia</taxon>
    </lineage>
</organism>
<dbReference type="PIRSF" id="PIRSF037738">
    <property type="entry name" value="UCP037738"/>
    <property type="match status" value="1"/>
</dbReference>
<accession>A0A1C3P547</accession>
<feature type="domain" description="Putative antitoxin VapB45-like DNA-binding HTH" evidence="1">
    <location>
        <begin position="11"/>
        <end position="93"/>
    </location>
</feature>
<evidence type="ECO:0000259" key="1">
    <source>
        <dbReference type="Pfam" id="PF21321"/>
    </source>
</evidence>
<keyword evidence="3" id="KW-1185">Reference proteome</keyword>
<dbReference type="EMBL" id="FLUV01001812">
    <property type="protein sequence ID" value="SBW24880.1"/>
    <property type="molecule type" value="Genomic_DNA"/>
</dbReference>
<dbReference type="InterPro" id="IPR017277">
    <property type="entry name" value="VapB45-like"/>
</dbReference>
<dbReference type="Proteomes" id="UP000199013">
    <property type="component" value="Unassembled WGS sequence"/>
</dbReference>
<dbReference type="InterPro" id="IPR048708">
    <property type="entry name" value="VapB45-like_HTH"/>
</dbReference>
<evidence type="ECO:0000313" key="3">
    <source>
        <dbReference type="Proteomes" id="UP000199013"/>
    </source>
</evidence>
<gene>
    <name evidence="2" type="ORF">FDG2_4334</name>
</gene>
<dbReference type="AlphaFoldDB" id="A0A1C3P547"/>
<reference evidence="3" key="1">
    <citation type="submission" date="2016-02" db="EMBL/GenBank/DDBJ databases">
        <authorList>
            <person name="Wibberg D."/>
        </authorList>
    </citation>
    <scope>NUCLEOTIDE SEQUENCE [LARGE SCALE GENOMIC DNA]</scope>
</reference>